<evidence type="ECO:0000256" key="1">
    <source>
        <dbReference type="ARBA" id="ARBA00008520"/>
    </source>
</evidence>
<keyword evidence="3" id="KW-0408">Iron</keyword>
<dbReference type="PIRSF" id="PIRSF002825">
    <property type="entry name" value="CfbpA"/>
    <property type="match status" value="1"/>
</dbReference>
<dbReference type="EMBL" id="JH611165">
    <property type="protein sequence ID" value="EJP73453.1"/>
    <property type="molecule type" value="Genomic_DNA"/>
</dbReference>
<dbReference type="GO" id="GO:0030288">
    <property type="term" value="C:outer membrane-bounded periplasmic space"/>
    <property type="evidence" value="ECO:0007669"/>
    <property type="project" value="TreeGrafter"/>
</dbReference>
<evidence type="ECO:0000256" key="2">
    <source>
        <dbReference type="ARBA" id="ARBA00022729"/>
    </source>
</evidence>
<dbReference type="InterPro" id="IPR026045">
    <property type="entry name" value="Ferric-bd"/>
</dbReference>
<accession>J5KFW3</accession>
<keyword evidence="3" id="KW-0479">Metal-binding</keyword>
<dbReference type="PANTHER" id="PTHR30006">
    <property type="entry name" value="THIAMINE-BINDING PERIPLASMIC PROTEIN-RELATED"/>
    <property type="match status" value="1"/>
</dbReference>
<dbReference type="AlphaFoldDB" id="J5KFW3"/>
<protein>
    <submittedName>
        <fullName evidence="4">Iron uptake protein A1</fullName>
    </submittedName>
</protein>
<dbReference type="InterPro" id="IPR006059">
    <property type="entry name" value="SBP"/>
</dbReference>
<dbReference type="HOGENOM" id="CLU_026974_2_1_6"/>
<feature type="binding site" evidence="3">
    <location>
        <position position="219"/>
    </location>
    <ligand>
        <name>Fe cation</name>
        <dbReference type="ChEBI" id="CHEBI:24875"/>
    </ligand>
</feature>
<reference evidence="4 5" key="1">
    <citation type="journal article" date="2012" name="ISME J.">
        <title>Genomic insights to SAR86, an abundant and uncultivated marine bacterial lineage.</title>
        <authorList>
            <person name="Dupont C.L."/>
            <person name="Rusch D.B."/>
            <person name="Yooseph S."/>
            <person name="Lombardo M.J."/>
            <person name="Richter R.A."/>
            <person name="Valas R."/>
            <person name="Novotny M."/>
            <person name="Yee-Greenbaum J."/>
            <person name="Selengut J.D."/>
            <person name="Haft D.H."/>
            <person name="Halpern A.L."/>
            <person name="Lasken R.S."/>
            <person name="Nealson K."/>
            <person name="Friedman R."/>
            <person name="Venter J.C."/>
        </authorList>
    </citation>
    <scope>NUCLEOTIDE SEQUENCE [LARGE SCALE GENOMIC DNA]</scope>
</reference>
<evidence type="ECO:0000256" key="3">
    <source>
        <dbReference type="PIRSR" id="PIRSR002825-1"/>
    </source>
</evidence>
<dbReference type="PANTHER" id="PTHR30006:SF15">
    <property type="entry name" value="IRON-UTILIZATION PERIPLASMIC PROTEIN"/>
    <property type="match status" value="1"/>
</dbReference>
<dbReference type="Proteomes" id="UP000010116">
    <property type="component" value="Unassembled WGS sequence"/>
</dbReference>
<dbReference type="Gene3D" id="3.40.190.10">
    <property type="entry name" value="Periplasmic binding protein-like II"/>
    <property type="match status" value="2"/>
</dbReference>
<proteinExistence type="inferred from homology"/>
<dbReference type="PROSITE" id="PS51257">
    <property type="entry name" value="PROKAR_LIPOPROTEIN"/>
    <property type="match status" value="1"/>
</dbReference>
<dbReference type="SUPFAM" id="SSF53850">
    <property type="entry name" value="Periplasmic binding protein-like II"/>
    <property type="match status" value="1"/>
</dbReference>
<feature type="binding site" evidence="3">
    <location>
        <position position="218"/>
    </location>
    <ligand>
        <name>Fe cation</name>
        <dbReference type="ChEBI" id="CHEBI:24875"/>
    </ligand>
</feature>
<organism evidence="4 5">
    <name type="scientific">SAR86 cluster bacterium SAR86B</name>
    <dbReference type="NCBI Taxonomy" id="1123867"/>
    <lineage>
        <taxon>Bacteria</taxon>
        <taxon>Pseudomonadati</taxon>
        <taxon>Pseudomonadota</taxon>
        <taxon>Gammaproteobacteria</taxon>
        <taxon>SAR86 cluster</taxon>
    </lineage>
</organism>
<keyword evidence="2" id="KW-0732">Signal</keyword>
<name>J5KFW3_9GAMM</name>
<gene>
    <name evidence="4" type="ORF">NT02SARS_0051</name>
</gene>
<evidence type="ECO:0000313" key="5">
    <source>
        <dbReference type="Proteomes" id="UP000010116"/>
    </source>
</evidence>
<dbReference type="GO" id="GO:0046872">
    <property type="term" value="F:metal ion binding"/>
    <property type="evidence" value="ECO:0007669"/>
    <property type="project" value="UniProtKB-KW"/>
</dbReference>
<sequence>MRKLSLLIIILAISSCSKIDENTLTIYSSRQPQLIEPLLESFELETGIKIELLTGDAPQLLQRLKSEGGMTQADIFMTVDAGTLWQAASEDIFHPIDSKILEENIPSYLRDSEKRWFGFSKRIRTIVYSKEKVDPENLSTIEDLASEKWDNKLCLRTSRKVYNRSLLASMIDNLGYEQSKSIVKGWVNNFATPVFSNDTNALKAVAEGPCHVTIVNTYYLARLLDTGKYDQLEIFWSNQSNRGAHVNITGAGVVKSSKNKLNAIKFLEYLSTKEAQDIYASLNYEFPVNTRSELNDLIKKWGTFKEDEIPVERLGKLQREAVKLAQEAEYF</sequence>
<evidence type="ECO:0000313" key="4">
    <source>
        <dbReference type="EMBL" id="EJP73453.1"/>
    </source>
</evidence>
<dbReference type="Pfam" id="PF13416">
    <property type="entry name" value="SBP_bac_8"/>
    <property type="match status" value="1"/>
</dbReference>
<comment type="similarity">
    <text evidence="1">Belongs to the bacterial solute-binding protein 1 family.</text>
</comment>